<dbReference type="Proteomes" id="UP000619761">
    <property type="component" value="Unassembled WGS sequence"/>
</dbReference>
<gene>
    <name evidence="1" type="ORF">GCM10011613_01290</name>
</gene>
<accession>A0ABQ3AM75</accession>
<sequence length="173" mass="19597">MDTNNNPSENFIYYLERLLNLVDKISRFSNHNPDILNACLIADMLPLNSQIATSTNFALRACCPLAGRAVVSFMQNTSSFEGLTQGIRDTIDYLKTISAEEFNRPNDEVLRERAGFTEVALPREKFLHAYALPNFYFHLSMVYAIARSHGVPLSKGDFDGYHIYPEGFSFVTK</sequence>
<dbReference type="RefSeq" id="WP_189415085.1">
    <property type="nucleotide sequence ID" value="NZ_BMYZ01000001.1"/>
</dbReference>
<dbReference type="SUPFAM" id="SSF109854">
    <property type="entry name" value="DinB/YfiT-like putative metalloenzymes"/>
    <property type="match status" value="1"/>
</dbReference>
<reference evidence="2" key="1">
    <citation type="journal article" date="2019" name="Int. J. Syst. Evol. Microbiol.">
        <title>The Global Catalogue of Microorganisms (GCM) 10K type strain sequencing project: providing services to taxonomists for standard genome sequencing and annotation.</title>
        <authorList>
            <consortium name="The Broad Institute Genomics Platform"/>
            <consortium name="The Broad Institute Genome Sequencing Center for Infectious Disease"/>
            <person name="Wu L."/>
            <person name="Ma J."/>
        </authorList>
    </citation>
    <scope>NUCLEOTIDE SEQUENCE [LARGE SCALE GENOMIC DNA]</scope>
    <source>
        <strain evidence="2">KCTC 32239</strain>
    </source>
</reference>
<evidence type="ECO:0000313" key="1">
    <source>
        <dbReference type="EMBL" id="GGY61617.1"/>
    </source>
</evidence>
<dbReference type="EMBL" id="BMYZ01000001">
    <property type="protein sequence ID" value="GGY61617.1"/>
    <property type="molecule type" value="Genomic_DNA"/>
</dbReference>
<dbReference type="Gene3D" id="1.20.120.450">
    <property type="entry name" value="dinb family like domain"/>
    <property type="match status" value="1"/>
</dbReference>
<comment type="caution">
    <text evidence="1">The sequence shown here is derived from an EMBL/GenBank/DDBJ whole genome shotgun (WGS) entry which is preliminary data.</text>
</comment>
<dbReference type="Pfam" id="PF09351">
    <property type="entry name" value="DUF1993"/>
    <property type="match status" value="1"/>
</dbReference>
<organism evidence="1 2">
    <name type="scientific">Cellvibrio zantedeschiae</name>
    <dbReference type="NCBI Taxonomy" id="1237077"/>
    <lineage>
        <taxon>Bacteria</taxon>
        <taxon>Pseudomonadati</taxon>
        <taxon>Pseudomonadota</taxon>
        <taxon>Gammaproteobacteria</taxon>
        <taxon>Cellvibrionales</taxon>
        <taxon>Cellvibrionaceae</taxon>
        <taxon>Cellvibrio</taxon>
    </lineage>
</organism>
<evidence type="ECO:0008006" key="3">
    <source>
        <dbReference type="Google" id="ProtNLM"/>
    </source>
</evidence>
<dbReference type="PANTHER" id="PTHR36922:SF1">
    <property type="entry name" value="DUF1993 DOMAIN-CONTAINING PROTEIN"/>
    <property type="match status" value="1"/>
</dbReference>
<dbReference type="PANTHER" id="PTHR36922">
    <property type="entry name" value="BLL2446 PROTEIN"/>
    <property type="match status" value="1"/>
</dbReference>
<dbReference type="InterPro" id="IPR034660">
    <property type="entry name" value="DinB/YfiT-like"/>
</dbReference>
<evidence type="ECO:0000313" key="2">
    <source>
        <dbReference type="Proteomes" id="UP000619761"/>
    </source>
</evidence>
<dbReference type="InterPro" id="IPR018531">
    <property type="entry name" value="DUF1993"/>
</dbReference>
<protein>
    <recommendedName>
        <fullName evidence="3">DUF1993 domain-containing protein</fullName>
    </recommendedName>
</protein>
<name>A0ABQ3AM75_9GAMM</name>
<proteinExistence type="predicted"/>
<keyword evidence="2" id="KW-1185">Reference proteome</keyword>